<evidence type="ECO:0000259" key="11">
    <source>
        <dbReference type="PROSITE" id="PS50994"/>
    </source>
</evidence>
<evidence type="ECO:0000256" key="2">
    <source>
        <dbReference type="ARBA" id="ARBA00022679"/>
    </source>
</evidence>
<proteinExistence type="predicted"/>
<evidence type="ECO:0000256" key="4">
    <source>
        <dbReference type="ARBA" id="ARBA00022722"/>
    </source>
</evidence>
<feature type="domain" description="Integrase catalytic" evidence="11">
    <location>
        <begin position="32"/>
        <end position="95"/>
    </location>
</feature>
<dbReference type="PANTHER" id="PTHR41694:SF3">
    <property type="entry name" value="RNA-DIRECTED DNA POLYMERASE-RELATED"/>
    <property type="match status" value="1"/>
</dbReference>
<dbReference type="Gene3D" id="3.30.420.10">
    <property type="entry name" value="Ribonuclease H-like superfamily/Ribonuclease H"/>
    <property type="match status" value="1"/>
</dbReference>
<reference evidence="12 13" key="1">
    <citation type="submission" date="2019-09" db="EMBL/GenBank/DDBJ databases">
        <title>Bird 10,000 Genomes (B10K) Project - Family phase.</title>
        <authorList>
            <person name="Zhang G."/>
        </authorList>
    </citation>
    <scope>NUCLEOTIDE SEQUENCE [LARGE SCALE GENOMIC DNA]</scope>
    <source>
        <strain evidence="12">B10K-DU-029-33</strain>
        <tissue evidence="12">Heart</tissue>
    </source>
</reference>
<feature type="domain" description="Integrase-type" evidence="10">
    <location>
        <begin position="1"/>
        <end position="23"/>
    </location>
</feature>
<dbReference type="GO" id="GO:0035613">
    <property type="term" value="F:RNA stem-loop binding"/>
    <property type="evidence" value="ECO:0007669"/>
    <property type="project" value="TreeGrafter"/>
</dbReference>
<dbReference type="Proteomes" id="UP000548317">
    <property type="component" value="Unassembled WGS sequence"/>
</dbReference>
<evidence type="ECO:0000313" key="12">
    <source>
        <dbReference type="EMBL" id="NXB69160.1"/>
    </source>
</evidence>
<dbReference type="AlphaFoldDB" id="A0A7K8FZQ0"/>
<dbReference type="InterPro" id="IPR003308">
    <property type="entry name" value="Integrase_Zn-bd_dom_N"/>
</dbReference>
<dbReference type="GO" id="GO:0015074">
    <property type="term" value="P:DNA integration"/>
    <property type="evidence" value="ECO:0007669"/>
    <property type="project" value="InterPro"/>
</dbReference>
<dbReference type="GO" id="GO:0016787">
    <property type="term" value="F:hydrolase activity"/>
    <property type="evidence" value="ECO:0007669"/>
    <property type="project" value="UniProtKB-KW"/>
</dbReference>
<dbReference type="PROSITE" id="PS50994">
    <property type="entry name" value="INTEGRASE"/>
    <property type="match status" value="1"/>
</dbReference>
<evidence type="ECO:0000256" key="5">
    <source>
        <dbReference type="ARBA" id="ARBA00022723"/>
    </source>
</evidence>
<dbReference type="EMBL" id="VZTI01008332">
    <property type="protein sequence ID" value="NXB69160.1"/>
    <property type="molecule type" value="Genomic_DNA"/>
</dbReference>
<evidence type="ECO:0000259" key="10">
    <source>
        <dbReference type="PROSITE" id="PS50876"/>
    </source>
</evidence>
<evidence type="ECO:0000256" key="9">
    <source>
        <dbReference type="PROSITE-ProRule" id="PRU00450"/>
    </source>
</evidence>
<name>A0A7K8FZQ0_9CORV</name>
<evidence type="ECO:0000256" key="3">
    <source>
        <dbReference type="ARBA" id="ARBA00022695"/>
    </source>
</evidence>
<accession>A0A7K8FZQ0</accession>
<keyword evidence="2" id="KW-0808">Transferase</keyword>
<evidence type="ECO:0000256" key="7">
    <source>
        <dbReference type="ARBA" id="ARBA00022801"/>
    </source>
</evidence>
<dbReference type="GO" id="GO:0004519">
    <property type="term" value="F:endonuclease activity"/>
    <property type="evidence" value="ECO:0007669"/>
    <property type="project" value="UniProtKB-KW"/>
</dbReference>
<organism evidence="12 13">
    <name type="scientific">Struthidea cinerea</name>
    <dbReference type="NCBI Taxonomy" id="181839"/>
    <lineage>
        <taxon>Eukaryota</taxon>
        <taxon>Metazoa</taxon>
        <taxon>Chordata</taxon>
        <taxon>Craniata</taxon>
        <taxon>Vertebrata</taxon>
        <taxon>Euteleostomi</taxon>
        <taxon>Archelosauria</taxon>
        <taxon>Archosauria</taxon>
        <taxon>Dinosauria</taxon>
        <taxon>Saurischia</taxon>
        <taxon>Theropoda</taxon>
        <taxon>Coelurosauria</taxon>
        <taxon>Aves</taxon>
        <taxon>Neognathae</taxon>
        <taxon>Neoaves</taxon>
        <taxon>Telluraves</taxon>
        <taxon>Australaves</taxon>
        <taxon>Passeriformes</taxon>
        <taxon>Corvoidea</taxon>
        <taxon>Corcoracidae</taxon>
        <taxon>Struthidea</taxon>
    </lineage>
</organism>
<gene>
    <name evidence="12" type="primary">Ervk7_4</name>
    <name evidence="12" type="ORF">STRCIN_R15713</name>
</gene>
<dbReference type="SUPFAM" id="SSF46919">
    <property type="entry name" value="N-terminal Zn binding domain of HIV integrase"/>
    <property type="match status" value="1"/>
</dbReference>
<evidence type="ECO:0000256" key="6">
    <source>
        <dbReference type="ARBA" id="ARBA00022759"/>
    </source>
</evidence>
<dbReference type="PANTHER" id="PTHR41694">
    <property type="entry name" value="ENDOGENOUS RETROVIRUS GROUP K MEMBER POL PROTEIN"/>
    <property type="match status" value="1"/>
</dbReference>
<keyword evidence="9" id="KW-0862">Zinc</keyword>
<dbReference type="InterPro" id="IPR017856">
    <property type="entry name" value="Integrase-like_N"/>
</dbReference>
<dbReference type="Gene3D" id="1.10.10.200">
    <property type="match status" value="1"/>
</dbReference>
<dbReference type="GO" id="GO:0008270">
    <property type="term" value="F:zinc ion binding"/>
    <property type="evidence" value="ECO:0007669"/>
    <property type="project" value="UniProtKB-KW"/>
</dbReference>
<evidence type="ECO:0000256" key="8">
    <source>
        <dbReference type="ARBA" id="ARBA00022918"/>
    </source>
</evidence>
<feature type="non-terminal residue" evidence="12">
    <location>
        <position position="95"/>
    </location>
</feature>
<sequence>LVRMFRISRSQAKTIINACPDCQLVQPPVSTGAVSPRDLQSLQLWQTDITKYYPSSGKFKNIHVSVGTFSGAVFASAHTGETANHVCQHFLQAFA</sequence>
<keyword evidence="6" id="KW-0255">Endonuclease</keyword>
<keyword evidence="9" id="KW-0863">Zinc-finger</keyword>
<dbReference type="PROSITE" id="PS50876">
    <property type="entry name" value="ZF_INTEGRASE"/>
    <property type="match status" value="1"/>
</dbReference>
<keyword evidence="8" id="KW-0695">RNA-directed DNA polymerase</keyword>
<dbReference type="Pfam" id="PF02022">
    <property type="entry name" value="Integrase_Zn"/>
    <property type="match status" value="1"/>
</dbReference>
<keyword evidence="4" id="KW-0540">Nuclease</keyword>
<dbReference type="GO" id="GO:0003964">
    <property type="term" value="F:RNA-directed DNA polymerase activity"/>
    <property type="evidence" value="ECO:0007669"/>
    <property type="project" value="UniProtKB-KW"/>
</dbReference>
<dbReference type="InterPro" id="IPR036397">
    <property type="entry name" value="RNaseH_sf"/>
</dbReference>
<evidence type="ECO:0000256" key="1">
    <source>
        <dbReference type="ARBA" id="ARBA00012493"/>
    </source>
</evidence>
<dbReference type="EC" id="2.7.7.49" evidence="1"/>
<dbReference type="SUPFAM" id="SSF53098">
    <property type="entry name" value="Ribonuclease H-like"/>
    <property type="match status" value="1"/>
</dbReference>
<protein>
    <recommendedName>
        <fullName evidence="1">RNA-directed DNA polymerase</fullName>
        <ecNumber evidence="1">2.7.7.49</ecNumber>
    </recommendedName>
</protein>
<dbReference type="InterPro" id="IPR001584">
    <property type="entry name" value="Integrase_cat-core"/>
</dbReference>
<keyword evidence="5" id="KW-0479">Metal-binding</keyword>
<comment type="caution">
    <text evidence="12">The sequence shown here is derived from an EMBL/GenBank/DDBJ whole genome shotgun (WGS) entry which is preliminary data.</text>
</comment>
<dbReference type="Pfam" id="PF00665">
    <property type="entry name" value="rve"/>
    <property type="match status" value="1"/>
</dbReference>
<evidence type="ECO:0000313" key="13">
    <source>
        <dbReference type="Proteomes" id="UP000548317"/>
    </source>
</evidence>
<feature type="non-terminal residue" evidence="12">
    <location>
        <position position="1"/>
    </location>
</feature>
<keyword evidence="3" id="KW-0548">Nucleotidyltransferase</keyword>
<keyword evidence="7" id="KW-0378">Hydrolase</keyword>
<dbReference type="InterPro" id="IPR012337">
    <property type="entry name" value="RNaseH-like_sf"/>
</dbReference>
<keyword evidence="13" id="KW-1185">Reference proteome</keyword>